<sequence>MKRAQFVFDSMKIIVENLAVEYEDTGVGPVMLLLHGWKDSLRTFDALVPVLSETNRIVRLDLPGFGGSELPSETWGVGEYALFVKHFCEKLSIQPDVLVGHSFGGRVVIKGLGEGILTSRKAVLIASAGLPKHKSLRNRAFLVVAKLGKLISWILPGGARREVRRKLYTKTGSDYLGAGALRDIFLKTRAEDLRNNARRIAIPTLLIWGENDHVTPLSDGKQFNTLIQGSVLSILPKVGHFVHKEESVAVTGLIKEFLS</sequence>
<dbReference type="SUPFAM" id="SSF53474">
    <property type="entry name" value="alpha/beta-Hydrolases"/>
    <property type="match status" value="1"/>
</dbReference>
<gene>
    <name evidence="2" type="ORF">COV91_01180</name>
</gene>
<evidence type="ECO:0000259" key="1">
    <source>
        <dbReference type="Pfam" id="PF12697"/>
    </source>
</evidence>
<comment type="caution">
    <text evidence="2">The sequence shown here is derived from an EMBL/GenBank/DDBJ whole genome shotgun (WGS) entry which is preliminary data.</text>
</comment>
<accession>A0A2H0KCM4</accession>
<dbReference type="Proteomes" id="UP000229342">
    <property type="component" value="Unassembled WGS sequence"/>
</dbReference>
<dbReference type="PANTHER" id="PTHR43798:SF33">
    <property type="entry name" value="HYDROLASE, PUTATIVE (AFU_ORTHOLOGUE AFUA_2G14860)-RELATED"/>
    <property type="match status" value="1"/>
</dbReference>
<dbReference type="AlphaFoldDB" id="A0A2H0KCM4"/>
<dbReference type="Gene3D" id="3.40.50.1820">
    <property type="entry name" value="alpha/beta hydrolase"/>
    <property type="match status" value="1"/>
</dbReference>
<name>A0A2H0KCM4_9BACT</name>
<evidence type="ECO:0000313" key="2">
    <source>
        <dbReference type="EMBL" id="PIQ68989.1"/>
    </source>
</evidence>
<dbReference type="Pfam" id="PF12697">
    <property type="entry name" value="Abhydrolase_6"/>
    <property type="match status" value="1"/>
</dbReference>
<dbReference type="InterPro" id="IPR029058">
    <property type="entry name" value="AB_hydrolase_fold"/>
</dbReference>
<protein>
    <recommendedName>
        <fullName evidence="1">AB hydrolase-1 domain-containing protein</fullName>
    </recommendedName>
</protein>
<dbReference type="InterPro" id="IPR050266">
    <property type="entry name" value="AB_hydrolase_sf"/>
</dbReference>
<reference evidence="2 3" key="1">
    <citation type="submission" date="2017-09" db="EMBL/GenBank/DDBJ databases">
        <title>Depth-based differentiation of microbial function through sediment-hosted aquifers and enrichment of novel symbionts in the deep terrestrial subsurface.</title>
        <authorList>
            <person name="Probst A.J."/>
            <person name="Ladd B."/>
            <person name="Jarett J.K."/>
            <person name="Geller-Mcgrath D.E."/>
            <person name="Sieber C.M."/>
            <person name="Emerson J.B."/>
            <person name="Anantharaman K."/>
            <person name="Thomas B.C."/>
            <person name="Malmstrom R."/>
            <person name="Stieglmeier M."/>
            <person name="Klingl A."/>
            <person name="Woyke T."/>
            <person name="Ryan C.M."/>
            <person name="Banfield J.F."/>
        </authorList>
    </citation>
    <scope>NUCLEOTIDE SEQUENCE [LARGE SCALE GENOMIC DNA]</scope>
    <source>
        <strain evidence="2">CG11_big_fil_rev_8_21_14_0_20_46_11</strain>
    </source>
</reference>
<proteinExistence type="predicted"/>
<feature type="domain" description="AB hydrolase-1" evidence="1">
    <location>
        <begin position="32"/>
        <end position="247"/>
    </location>
</feature>
<organism evidence="2 3">
    <name type="scientific">Candidatus Taylorbacteria bacterium CG11_big_fil_rev_8_21_14_0_20_46_11</name>
    <dbReference type="NCBI Taxonomy" id="1975025"/>
    <lineage>
        <taxon>Bacteria</taxon>
        <taxon>Candidatus Tayloriibacteriota</taxon>
    </lineage>
</organism>
<dbReference type="EMBL" id="PCVG01000015">
    <property type="protein sequence ID" value="PIQ68989.1"/>
    <property type="molecule type" value="Genomic_DNA"/>
</dbReference>
<dbReference type="PANTHER" id="PTHR43798">
    <property type="entry name" value="MONOACYLGLYCEROL LIPASE"/>
    <property type="match status" value="1"/>
</dbReference>
<dbReference type="InterPro" id="IPR000073">
    <property type="entry name" value="AB_hydrolase_1"/>
</dbReference>
<dbReference type="GO" id="GO:0016020">
    <property type="term" value="C:membrane"/>
    <property type="evidence" value="ECO:0007669"/>
    <property type="project" value="TreeGrafter"/>
</dbReference>
<evidence type="ECO:0000313" key="3">
    <source>
        <dbReference type="Proteomes" id="UP000229342"/>
    </source>
</evidence>
<dbReference type="PRINTS" id="PR00111">
    <property type="entry name" value="ABHYDROLASE"/>
</dbReference>